<dbReference type="GO" id="GO:0046677">
    <property type="term" value="P:response to antibiotic"/>
    <property type="evidence" value="ECO:0007669"/>
    <property type="project" value="InterPro"/>
</dbReference>
<name>A0A849C958_9NOCA</name>
<dbReference type="SUPFAM" id="SSF159501">
    <property type="entry name" value="EreA/ChaN-like"/>
    <property type="match status" value="1"/>
</dbReference>
<dbReference type="AlphaFoldDB" id="A0A849C958"/>
<dbReference type="Gene3D" id="1.20.1440.30">
    <property type="entry name" value="Biosynthetic Protein domain"/>
    <property type="match status" value="1"/>
</dbReference>
<proteinExistence type="predicted"/>
<keyword evidence="2" id="KW-1185">Reference proteome</keyword>
<dbReference type="PANTHER" id="PTHR31299:SF0">
    <property type="entry name" value="ESTERASE, PUTATIVE (AFU_ORTHOLOGUE AFUA_1G05850)-RELATED"/>
    <property type="match status" value="1"/>
</dbReference>
<gene>
    <name evidence="1" type="ORF">HLB23_16210</name>
</gene>
<protein>
    <submittedName>
        <fullName evidence="1">Erythromycin esterase family protein</fullName>
    </submittedName>
</protein>
<dbReference type="Proteomes" id="UP000586827">
    <property type="component" value="Unassembled WGS sequence"/>
</dbReference>
<dbReference type="InterPro" id="IPR014622">
    <property type="entry name" value="UCP036794_erythomycin"/>
</dbReference>
<dbReference type="Pfam" id="PF05139">
    <property type="entry name" value="Erythro_esteras"/>
    <property type="match status" value="1"/>
</dbReference>
<dbReference type="PIRSF" id="PIRSF036794">
    <property type="entry name" value="UCP_erythr_ester"/>
    <property type="match status" value="1"/>
</dbReference>
<dbReference type="InterPro" id="IPR052036">
    <property type="entry name" value="Hydrolase/PRTase-associated"/>
</dbReference>
<dbReference type="PANTHER" id="PTHR31299">
    <property type="entry name" value="ESTERASE, PUTATIVE (AFU_ORTHOLOGUE AFUA_1G05850)-RELATED"/>
    <property type="match status" value="1"/>
</dbReference>
<dbReference type="RefSeq" id="WP_067521132.1">
    <property type="nucleotide sequence ID" value="NZ_JABELX010000005.1"/>
</dbReference>
<evidence type="ECO:0000313" key="2">
    <source>
        <dbReference type="Proteomes" id="UP000586827"/>
    </source>
</evidence>
<dbReference type="EMBL" id="JABELX010000005">
    <property type="protein sequence ID" value="NNH71389.1"/>
    <property type="molecule type" value="Genomic_DNA"/>
</dbReference>
<dbReference type="CDD" id="cd14728">
    <property type="entry name" value="Ere-like"/>
    <property type="match status" value="1"/>
</dbReference>
<comment type="caution">
    <text evidence="1">The sequence shown here is derived from an EMBL/GenBank/DDBJ whole genome shotgun (WGS) entry which is preliminary data.</text>
</comment>
<evidence type="ECO:0000313" key="1">
    <source>
        <dbReference type="EMBL" id="NNH71389.1"/>
    </source>
</evidence>
<dbReference type="InterPro" id="IPR007815">
    <property type="entry name" value="Emycin_Estase"/>
</dbReference>
<sequence>MEFSNAEGQGDRVTPSLEELTVRQWIGRAARPLVTVRPSAPRDDLRPLVEMVADAPVVGYGGGTRGAHEVFALQDRIARLLVGEAGFRVIALDQDWTLGLRLDAFVRTGIGDPREILGEAEAFAATEEVLALIRWVRDFNQDHPADPVRVVGVSPHAVDHRAYDTVVEYMREVAADRVADLAELYADALPSGDIDAHVDHFRGLPDRSGRVERVRDAYRLVANVAADHGESGWALQAARVIVQFHELHDHDSTPDDPLNMAYYEAAFAENVEWWYRHSGRKVLFWSSSSHTANARHRGFPPNPADVSPSAGSYLRDRLGPGYRSVGLTFHEGDLATFEGRNRVHVPEASPRLFEAMLGSVGHNYYLLDLSADQPAAVTDWLSRTAEFRMIGRNYDTDDGHYMTGGSARELFDIIVHCHHVTPARPLRPFPG</sequence>
<dbReference type="Gene3D" id="3.30.1870.10">
    <property type="entry name" value="EreA-like, domain 2"/>
    <property type="match status" value="1"/>
</dbReference>
<dbReference type="Gene3D" id="3.40.1660.10">
    <property type="entry name" value="EreA-like (biosynthetic domain)"/>
    <property type="match status" value="1"/>
</dbReference>
<accession>A0A849C958</accession>
<reference evidence="1 2" key="1">
    <citation type="submission" date="2020-05" db="EMBL/GenBank/DDBJ databases">
        <title>MicrobeNet Type strains.</title>
        <authorList>
            <person name="Nicholson A.C."/>
        </authorList>
    </citation>
    <scope>NUCLEOTIDE SEQUENCE [LARGE SCALE GENOMIC DNA]</scope>
    <source>
        <strain evidence="1 2">JCM 3224</strain>
    </source>
</reference>
<organism evidence="1 2">
    <name type="scientific">Nocardia uniformis</name>
    <dbReference type="NCBI Taxonomy" id="53432"/>
    <lineage>
        <taxon>Bacteria</taxon>
        <taxon>Bacillati</taxon>
        <taxon>Actinomycetota</taxon>
        <taxon>Actinomycetes</taxon>
        <taxon>Mycobacteriales</taxon>
        <taxon>Nocardiaceae</taxon>
        <taxon>Nocardia</taxon>
    </lineage>
</organism>